<keyword evidence="1" id="KW-0229">DNA integration</keyword>
<dbReference type="AlphaFoldDB" id="A0A0P0A7R6"/>
<evidence type="ECO:0000313" key="5">
    <source>
        <dbReference type="Proteomes" id="UP000064920"/>
    </source>
</evidence>
<dbReference type="InterPro" id="IPR002104">
    <property type="entry name" value="Integrase_catalytic"/>
</dbReference>
<sequence length="233" mass="26639">MLGRAIRHIGKFYKAEIPELELKAAETKEPREIVRELSFDEQERLFHALPQEYHPLVSFALMTGARVGSITSLLWENVNMDTLEISFWVKGDERLTFPINREVAGLLSALPRSNVLAHRKYVFTRLNKQTLERQPIDPHGGVMPAAFRKALKDAGIEMFRFHDLRHTFATRILRKTQNIKLVSKLLGHSNIETTTKYAHVLMDDMRNALDDFSVLGDGPKSIAPQKNPQIKAK</sequence>
<proteinExistence type="predicted"/>
<dbReference type="EMBL" id="CP012023">
    <property type="protein sequence ID" value="ALI54384.1"/>
    <property type="molecule type" value="Genomic_DNA"/>
</dbReference>
<dbReference type="PATRIC" id="fig|1397108.4.peg.449"/>
<dbReference type="Gene3D" id="1.10.443.10">
    <property type="entry name" value="Intergrase catalytic core"/>
    <property type="match status" value="1"/>
</dbReference>
<feature type="domain" description="Tyr recombinase" evidence="3">
    <location>
        <begin position="32"/>
        <end position="210"/>
    </location>
</feature>
<name>A0A0P0A7R6_9RHOB</name>
<dbReference type="GO" id="GO:0003677">
    <property type="term" value="F:DNA binding"/>
    <property type="evidence" value="ECO:0007669"/>
    <property type="project" value="InterPro"/>
</dbReference>
<dbReference type="Pfam" id="PF00589">
    <property type="entry name" value="Phage_integrase"/>
    <property type="match status" value="1"/>
</dbReference>
<dbReference type="Proteomes" id="UP000064920">
    <property type="component" value="Chromosome"/>
</dbReference>
<protein>
    <submittedName>
        <fullName evidence="4">Integrase</fullName>
    </submittedName>
</protein>
<keyword evidence="5" id="KW-1185">Reference proteome</keyword>
<dbReference type="GO" id="GO:0015074">
    <property type="term" value="P:DNA integration"/>
    <property type="evidence" value="ECO:0007669"/>
    <property type="project" value="UniProtKB-KW"/>
</dbReference>
<dbReference type="InterPro" id="IPR013762">
    <property type="entry name" value="Integrase-like_cat_sf"/>
</dbReference>
<dbReference type="PANTHER" id="PTHR30349:SF64">
    <property type="entry name" value="PROPHAGE INTEGRASE INTD-RELATED"/>
    <property type="match status" value="1"/>
</dbReference>
<dbReference type="STRING" id="1397108.IMCC12053_435"/>
<evidence type="ECO:0000256" key="2">
    <source>
        <dbReference type="ARBA" id="ARBA00023172"/>
    </source>
</evidence>
<keyword evidence="2" id="KW-0233">DNA recombination</keyword>
<evidence type="ECO:0000256" key="1">
    <source>
        <dbReference type="ARBA" id="ARBA00022908"/>
    </source>
</evidence>
<dbReference type="InterPro" id="IPR050090">
    <property type="entry name" value="Tyrosine_recombinase_XerCD"/>
</dbReference>
<organism evidence="4 5">
    <name type="scientific">Celeribacter marinus</name>
    <dbReference type="NCBI Taxonomy" id="1397108"/>
    <lineage>
        <taxon>Bacteria</taxon>
        <taxon>Pseudomonadati</taxon>
        <taxon>Pseudomonadota</taxon>
        <taxon>Alphaproteobacteria</taxon>
        <taxon>Rhodobacterales</taxon>
        <taxon>Roseobacteraceae</taxon>
        <taxon>Celeribacter</taxon>
    </lineage>
</organism>
<accession>A0A0P0A7R6</accession>
<gene>
    <name evidence="4" type="ORF">IMCC12053_435</name>
</gene>
<evidence type="ECO:0000313" key="4">
    <source>
        <dbReference type="EMBL" id="ALI54384.1"/>
    </source>
</evidence>
<evidence type="ECO:0000259" key="3">
    <source>
        <dbReference type="PROSITE" id="PS51898"/>
    </source>
</evidence>
<dbReference type="SUPFAM" id="SSF56349">
    <property type="entry name" value="DNA breaking-rejoining enzymes"/>
    <property type="match status" value="1"/>
</dbReference>
<dbReference type="PANTHER" id="PTHR30349">
    <property type="entry name" value="PHAGE INTEGRASE-RELATED"/>
    <property type="match status" value="1"/>
</dbReference>
<dbReference type="PROSITE" id="PS51898">
    <property type="entry name" value="TYR_RECOMBINASE"/>
    <property type="match status" value="1"/>
</dbReference>
<reference evidence="4 5" key="1">
    <citation type="submission" date="2015-05" db="EMBL/GenBank/DDBJ databases">
        <authorList>
            <person name="Wang D.B."/>
            <person name="Wang M."/>
        </authorList>
    </citation>
    <scope>NUCLEOTIDE SEQUENCE [LARGE SCALE GENOMIC DNA]</scope>
    <source>
        <strain evidence="4 5">IMCC 12053</strain>
    </source>
</reference>
<dbReference type="GO" id="GO:0006310">
    <property type="term" value="P:DNA recombination"/>
    <property type="evidence" value="ECO:0007669"/>
    <property type="project" value="UniProtKB-KW"/>
</dbReference>
<dbReference type="CDD" id="cd00796">
    <property type="entry name" value="INT_Rci_Hp1_C"/>
    <property type="match status" value="1"/>
</dbReference>
<dbReference type="InterPro" id="IPR011010">
    <property type="entry name" value="DNA_brk_join_enz"/>
</dbReference>
<dbReference type="KEGG" id="cmar:IMCC12053_435"/>